<protein>
    <recommendedName>
        <fullName evidence="2">AMP-dependent synthetase/ligase domain-containing protein</fullName>
    </recommendedName>
</protein>
<dbReference type="GO" id="GO:0016020">
    <property type="term" value="C:membrane"/>
    <property type="evidence" value="ECO:0007669"/>
    <property type="project" value="TreeGrafter"/>
</dbReference>
<sequence length="564" mass="60687">MSLINNLTSYDDVTLLLLSGLILTVTAGIVSRSEPLAHPLVLGQQSEPSKVRRPTESAVYRNYGVGMYMPLPTRPKREVQTVNNLVQAEANHERVLFGVKVFIFVIILCGSRVATLGAGLVRKLNLAPRDSSVLMLLDDSFEYLASVLALSACSVTPITISHLQLLNPVLSVHPPSAIIVQSRFLHTLLEQLADEKEAGLHLIVVGEIDDLARSHSRKTGIQLTPWTDVLESGAEPLNLSATDLPTGNDVFMISYYGDEIGQPKAVQFTHQNMTAAVVSNRALFSVSTPLSGSDRILSSFSMNTPFGMGITFQALWEGASFSVKPNIGLFKTESDKTEDSVFAAIAACRPTILYVQPSELTSLSSNVLTAAKSSFLYTLAWKRKMGALLEGSLGRTTPWDRVVFEDARVKWSLSDLRSVVTAGEPSDPSTQAICSIATSVPIARAHIHPLSASPILASHPLDLQRHFPATGDSRTSKDPLHVGPPAPSVEVKLVGVSESEIDAGNDPKGEVSTALLIRGTSVGTPVSESNVPYPDGWLPTGERAIIQSNGTFKVVGRQRRTTGP</sequence>
<organism evidence="3 4">
    <name type="scientific">Rhizoctonia solani</name>
    <dbReference type="NCBI Taxonomy" id="456999"/>
    <lineage>
        <taxon>Eukaryota</taxon>
        <taxon>Fungi</taxon>
        <taxon>Dikarya</taxon>
        <taxon>Basidiomycota</taxon>
        <taxon>Agaricomycotina</taxon>
        <taxon>Agaricomycetes</taxon>
        <taxon>Cantharellales</taxon>
        <taxon>Ceratobasidiaceae</taxon>
        <taxon>Rhizoctonia</taxon>
    </lineage>
</organism>
<dbReference type="PANTHER" id="PTHR43272">
    <property type="entry name" value="LONG-CHAIN-FATTY-ACID--COA LIGASE"/>
    <property type="match status" value="1"/>
</dbReference>
<dbReference type="Gene3D" id="3.40.50.12780">
    <property type="entry name" value="N-terminal domain of ligase-like"/>
    <property type="match status" value="1"/>
</dbReference>
<dbReference type="GO" id="GO:0004467">
    <property type="term" value="F:long-chain fatty acid-CoA ligase activity"/>
    <property type="evidence" value="ECO:0007669"/>
    <property type="project" value="TreeGrafter"/>
</dbReference>
<dbReference type="SUPFAM" id="SSF56801">
    <property type="entry name" value="Acetyl-CoA synthetase-like"/>
    <property type="match status" value="1"/>
</dbReference>
<reference evidence="3" key="1">
    <citation type="submission" date="2021-01" db="EMBL/GenBank/DDBJ databases">
        <authorList>
            <person name="Kaushik A."/>
        </authorList>
    </citation>
    <scope>NUCLEOTIDE SEQUENCE</scope>
    <source>
        <strain evidence="3">AG1-1C</strain>
    </source>
</reference>
<proteinExistence type="predicted"/>
<feature type="domain" description="AMP-dependent synthetase/ligase" evidence="2">
    <location>
        <begin position="112"/>
        <end position="522"/>
    </location>
</feature>
<evidence type="ECO:0000313" key="3">
    <source>
        <dbReference type="EMBL" id="CAE6433151.1"/>
    </source>
</evidence>
<dbReference type="InterPro" id="IPR000873">
    <property type="entry name" value="AMP-dep_synth/lig_dom"/>
</dbReference>
<dbReference type="Proteomes" id="UP000663846">
    <property type="component" value="Unassembled WGS sequence"/>
</dbReference>
<evidence type="ECO:0000313" key="4">
    <source>
        <dbReference type="Proteomes" id="UP000663846"/>
    </source>
</evidence>
<dbReference type="GO" id="GO:0005783">
    <property type="term" value="C:endoplasmic reticulum"/>
    <property type="evidence" value="ECO:0007669"/>
    <property type="project" value="TreeGrafter"/>
</dbReference>
<gene>
    <name evidence="3" type="ORF">RDB_LOCUS112494</name>
</gene>
<comment type="caution">
    <text evidence="3">The sequence shown here is derived from an EMBL/GenBank/DDBJ whole genome shotgun (WGS) entry which is preliminary data.</text>
</comment>
<feature type="region of interest" description="Disordered" evidence="1">
    <location>
        <begin position="466"/>
        <end position="486"/>
    </location>
</feature>
<dbReference type="EMBL" id="CAJMWS010000329">
    <property type="protein sequence ID" value="CAE6433151.1"/>
    <property type="molecule type" value="Genomic_DNA"/>
</dbReference>
<dbReference type="InterPro" id="IPR042099">
    <property type="entry name" value="ANL_N_sf"/>
</dbReference>
<dbReference type="PANTHER" id="PTHR43272:SF11">
    <property type="entry name" value="AMP-DEPENDENT SYNTHETASE_LIGASE DOMAIN-CONTAINING PROTEIN"/>
    <property type="match status" value="1"/>
</dbReference>
<evidence type="ECO:0000256" key="1">
    <source>
        <dbReference type="SAM" id="MobiDB-lite"/>
    </source>
</evidence>
<dbReference type="AlphaFoldDB" id="A0A8H2XU98"/>
<name>A0A8H2XU98_9AGAM</name>
<dbReference type="Pfam" id="PF00501">
    <property type="entry name" value="AMP-binding"/>
    <property type="match status" value="1"/>
</dbReference>
<accession>A0A8H2XU98</accession>
<evidence type="ECO:0000259" key="2">
    <source>
        <dbReference type="Pfam" id="PF00501"/>
    </source>
</evidence>